<proteinExistence type="predicted"/>
<comment type="caution">
    <text evidence="1">The sequence shown here is derived from an EMBL/GenBank/DDBJ whole genome shotgun (WGS) entry which is preliminary data.</text>
</comment>
<evidence type="ECO:0000313" key="2">
    <source>
        <dbReference type="Proteomes" id="UP000429958"/>
    </source>
</evidence>
<protein>
    <submittedName>
        <fullName evidence="1">Uncharacterized protein</fullName>
    </submittedName>
</protein>
<accession>A0A7X2TEK9</accession>
<dbReference type="RefSeq" id="WP_154473761.1">
    <property type="nucleotide sequence ID" value="NZ_VUMD01000022.1"/>
</dbReference>
<gene>
    <name evidence="1" type="ORF">FYJ39_17790</name>
</gene>
<dbReference type="EMBL" id="VUMD01000022">
    <property type="protein sequence ID" value="MSS38333.1"/>
    <property type="molecule type" value="Genomic_DNA"/>
</dbReference>
<reference evidence="1 2" key="1">
    <citation type="submission" date="2019-08" db="EMBL/GenBank/DDBJ databases">
        <title>In-depth cultivation of the pig gut microbiome towards novel bacterial diversity and tailored functional studies.</title>
        <authorList>
            <person name="Wylensek D."/>
            <person name="Hitch T.C.A."/>
            <person name="Clavel T."/>
        </authorList>
    </citation>
    <scope>NUCLEOTIDE SEQUENCE [LARGE SCALE GENOMIC DNA]</scope>
    <source>
        <strain evidence="1 2">WCA-389-WT-23D1</strain>
    </source>
</reference>
<sequence length="123" mass="14489">MMITSVVKKTSAEMLKAENYGLYLQVYDAAKEVRQDLYQMHYSTNPEDRYVATACFDDDLAEFMKLIKQANIFLSTNYNMHLTRYDDELRKKGGKYALTKEIITVWDAIMFEAHQQNRQQRLA</sequence>
<evidence type="ECO:0000313" key="1">
    <source>
        <dbReference type="EMBL" id="MSS38333.1"/>
    </source>
</evidence>
<dbReference type="AlphaFoldDB" id="A0A7X2TEK9"/>
<dbReference type="Proteomes" id="UP000429958">
    <property type="component" value="Unassembled WGS sequence"/>
</dbReference>
<keyword evidence="2" id="KW-1185">Reference proteome</keyword>
<name>A0A7X2TEK9_9CLOT</name>
<organism evidence="1 2">
    <name type="scientific">Clostridium porci</name>
    <dbReference type="NCBI Taxonomy" id="2605778"/>
    <lineage>
        <taxon>Bacteria</taxon>
        <taxon>Bacillati</taxon>
        <taxon>Bacillota</taxon>
        <taxon>Clostridia</taxon>
        <taxon>Eubacteriales</taxon>
        <taxon>Clostridiaceae</taxon>
        <taxon>Clostridium</taxon>
    </lineage>
</organism>